<feature type="transmembrane region" description="Helical" evidence="6">
    <location>
        <begin position="65"/>
        <end position="91"/>
    </location>
</feature>
<comment type="caution">
    <text evidence="8">The sequence shown here is derived from an EMBL/GenBank/DDBJ whole genome shotgun (WGS) entry which is preliminary data.</text>
</comment>
<evidence type="ECO:0000256" key="3">
    <source>
        <dbReference type="ARBA" id="ARBA00022692"/>
    </source>
</evidence>
<feature type="transmembrane region" description="Helical" evidence="6">
    <location>
        <begin position="97"/>
        <end position="118"/>
    </location>
</feature>
<feature type="transmembrane region" description="Helical" evidence="6">
    <location>
        <begin position="175"/>
        <end position="192"/>
    </location>
</feature>
<keyword evidence="2 6" id="KW-1003">Cell membrane</keyword>
<dbReference type="InterPro" id="IPR015414">
    <property type="entry name" value="TMEM64"/>
</dbReference>
<dbReference type="EMBL" id="JAARRL010000024">
    <property type="protein sequence ID" value="MBC1501540.1"/>
    <property type="molecule type" value="Genomic_DNA"/>
</dbReference>
<reference evidence="8 9" key="1">
    <citation type="submission" date="2020-03" db="EMBL/GenBank/DDBJ databases">
        <title>Soil Listeria distribution.</title>
        <authorList>
            <person name="Liao J."/>
            <person name="Wiedmann M."/>
        </authorList>
    </citation>
    <scope>NUCLEOTIDE SEQUENCE [LARGE SCALE GENOMIC DNA]</scope>
    <source>
        <strain evidence="8 9">FSL L7-1523</strain>
    </source>
</reference>
<evidence type="ECO:0000313" key="8">
    <source>
        <dbReference type="EMBL" id="MBC1501540.1"/>
    </source>
</evidence>
<feature type="transmembrane region" description="Helical" evidence="6">
    <location>
        <begin position="12"/>
        <end position="33"/>
    </location>
</feature>
<evidence type="ECO:0000259" key="7">
    <source>
        <dbReference type="Pfam" id="PF09335"/>
    </source>
</evidence>
<feature type="transmembrane region" description="Helical" evidence="6">
    <location>
        <begin position="144"/>
        <end position="163"/>
    </location>
</feature>
<protein>
    <recommendedName>
        <fullName evidence="6">TVP38/TMEM64 family membrane protein</fullName>
    </recommendedName>
</protein>
<proteinExistence type="inferred from homology"/>
<evidence type="ECO:0000256" key="2">
    <source>
        <dbReference type="ARBA" id="ARBA00022475"/>
    </source>
</evidence>
<gene>
    <name evidence="8" type="ORF">HB943_13085</name>
</gene>
<keyword evidence="3 6" id="KW-0812">Transmembrane</keyword>
<evidence type="ECO:0000256" key="6">
    <source>
        <dbReference type="RuleBase" id="RU366058"/>
    </source>
</evidence>
<dbReference type="AlphaFoldDB" id="A0A841Z8K0"/>
<dbReference type="Pfam" id="PF09335">
    <property type="entry name" value="VTT_dom"/>
    <property type="match status" value="1"/>
</dbReference>
<comment type="subcellular location">
    <subcellularLocation>
        <location evidence="1 6">Cell membrane</location>
        <topology evidence="1 6">Multi-pass membrane protein</topology>
    </subcellularLocation>
</comment>
<organism evidence="8 9">
    <name type="scientific">Listeria weihenstephanensis</name>
    <dbReference type="NCBI Taxonomy" id="1006155"/>
    <lineage>
        <taxon>Bacteria</taxon>
        <taxon>Bacillati</taxon>
        <taxon>Bacillota</taxon>
        <taxon>Bacilli</taxon>
        <taxon>Bacillales</taxon>
        <taxon>Listeriaceae</taxon>
        <taxon>Listeria</taxon>
    </lineage>
</organism>
<keyword evidence="5 6" id="KW-0472">Membrane</keyword>
<feature type="transmembrane region" description="Helical" evidence="6">
    <location>
        <begin position="204"/>
        <end position="222"/>
    </location>
</feature>
<comment type="similarity">
    <text evidence="6">Belongs to the TVP38/TMEM64 family.</text>
</comment>
<dbReference type="Proteomes" id="UP000564536">
    <property type="component" value="Unassembled WGS sequence"/>
</dbReference>
<feature type="domain" description="VTT" evidence="7">
    <location>
        <begin position="81"/>
        <end position="195"/>
    </location>
</feature>
<dbReference type="PANTHER" id="PTHR12677">
    <property type="entry name" value="GOLGI APPARATUS MEMBRANE PROTEIN TVP38-RELATED"/>
    <property type="match status" value="1"/>
</dbReference>
<evidence type="ECO:0000313" key="9">
    <source>
        <dbReference type="Proteomes" id="UP000564536"/>
    </source>
</evidence>
<accession>A0A841Z8K0</accession>
<evidence type="ECO:0000256" key="4">
    <source>
        <dbReference type="ARBA" id="ARBA00022989"/>
    </source>
</evidence>
<evidence type="ECO:0000256" key="1">
    <source>
        <dbReference type="ARBA" id="ARBA00004651"/>
    </source>
</evidence>
<name>A0A841Z8K0_9LIST</name>
<sequence>MDTRKGTKMKTWLKVLFILLGLILVAILGYVLYKDYYADFMLFLDPKADRTHLMDSIRNHKLKDALLLVALTAIMCAIPGVPNSVIGIFIGVCFGPWLGVLMNVVGNITGNLIVIMILRKFGPSKKAKDSRDIIKNISQMKRPIVGITVGYMVPVIPSVLVNFTAVKLKLPLKSLLLAVTIGVLPTSFLYAFGGDALLKGNTKIAILSIVCVVFLVFLVKFIRKEQVKSNA</sequence>
<evidence type="ECO:0000256" key="5">
    <source>
        <dbReference type="ARBA" id="ARBA00023136"/>
    </source>
</evidence>
<dbReference type="GO" id="GO:0005886">
    <property type="term" value="C:plasma membrane"/>
    <property type="evidence" value="ECO:0007669"/>
    <property type="project" value="UniProtKB-SubCell"/>
</dbReference>
<dbReference type="InterPro" id="IPR032816">
    <property type="entry name" value="VTT_dom"/>
</dbReference>
<keyword evidence="4 6" id="KW-1133">Transmembrane helix</keyword>
<dbReference type="PANTHER" id="PTHR12677:SF59">
    <property type="entry name" value="GOLGI APPARATUS MEMBRANE PROTEIN TVP38-RELATED"/>
    <property type="match status" value="1"/>
</dbReference>
<dbReference type="RefSeq" id="WP_185426925.1">
    <property type="nucleotide sequence ID" value="NZ_JAARRL010000024.1"/>
</dbReference>